<feature type="compositionally biased region" description="Low complexity" evidence="11">
    <location>
        <begin position="505"/>
        <end position="524"/>
    </location>
</feature>
<feature type="region of interest" description="Disordered" evidence="11">
    <location>
        <begin position="1106"/>
        <end position="1152"/>
    </location>
</feature>
<feature type="region of interest" description="Disordered" evidence="11">
    <location>
        <begin position="565"/>
        <end position="587"/>
    </location>
</feature>
<dbReference type="Proteomes" id="UP000316079">
    <property type="component" value="Unassembled WGS sequence"/>
</dbReference>
<dbReference type="InterPro" id="IPR047507">
    <property type="entry name" value="UBR-box_UBR1"/>
</dbReference>
<evidence type="ECO:0000259" key="12">
    <source>
        <dbReference type="PROSITE" id="PS51157"/>
    </source>
</evidence>
<gene>
    <name evidence="13" type="ORF">DNTS_027640</name>
</gene>
<feature type="compositionally biased region" description="Polar residues" evidence="11">
    <location>
        <begin position="307"/>
        <end position="335"/>
    </location>
</feature>
<feature type="compositionally biased region" description="Low complexity" evidence="11">
    <location>
        <begin position="565"/>
        <end position="582"/>
    </location>
</feature>
<dbReference type="EMBL" id="SRMA01027224">
    <property type="protein sequence ID" value="TRY57802.1"/>
    <property type="molecule type" value="Genomic_DNA"/>
</dbReference>
<feature type="region of interest" description="Disordered" evidence="11">
    <location>
        <begin position="619"/>
        <end position="668"/>
    </location>
</feature>
<dbReference type="InterPro" id="IPR013087">
    <property type="entry name" value="Znf_C2H2_type"/>
</dbReference>
<evidence type="ECO:0000256" key="9">
    <source>
        <dbReference type="PROSITE-ProRule" id="PRU00508"/>
    </source>
</evidence>
<feature type="compositionally biased region" description="Low complexity" evidence="11">
    <location>
        <begin position="423"/>
        <end position="432"/>
    </location>
</feature>
<feature type="compositionally biased region" description="Polar residues" evidence="11">
    <location>
        <begin position="253"/>
        <end position="276"/>
    </location>
</feature>
<comment type="catalytic activity">
    <reaction evidence="1 10">
        <text>S-ubiquitinyl-[E2 ubiquitin-conjugating enzyme]-L-cysteine + [acceptor protein]-L-lysine = [E2 ubiquitin-conjugating enzyme]-L-cysteine + N(6)-ubiquitinyl-[acceptor protein]-L-lysine.</text>
        <dbReference type="EC" id="2.3.2.27"/>
    </reaction>
</comment>
<dbReference type="FunFam" id="2.10.110.30:FF:000001">
    <property type="entry name" value="E3 ubiquitin-protein ligase UBR2 isoform 1"/>
    <property type="match status" value="1"/>
</dbReference>
<evidence type="ECO:0000256" key="2">
    <source>
        <dbReference type="ARBA" id="ARBA00004906"/>
    </source>
</evidence>
<feature type="compositionally biased region" description="Low complexity" evidence="11">
    <location>
        <begin position="367"/>
        <end position="392"/>
    </location>
</feature>
<feature type="compositionally biased region" description="Polar residues" evidence="11">
    <location>
        <begin position="774"/>
        <end position="790"/>
    </location>
</feature>
<keyword evidence="14" id="KW-1185">Reference proteome</keyword>
<dbReference type="GO" id="GO:0008270">
    <property type="term" value="F:zinc ion binding"/>
    <property type="evidence" value="ECO:0007669"/>
    <property type="project" value="UniProtKB-UniRule"/>
</dbReference>
<dbReference type="PROSITE" id="PS51157">
    <property type="entry name" value="ZF_UBR"/>
    <property type="match status" value="1"/>
</dbReference>
<feature type="compositionally biased region" description="Polar residues" evidence="11">
    <location>
        <begin position="1107"/>
        <end position="1137"/>
    </location>
</feature>
<dbReference type="InterPro" id="IPR039164">
    <property type="entry name" value="UBR1-like"/>
</dbReference>
<evidence type="ECO:0000256" key="8">
    <source>
        <dbReference type="ARBA" id="ARBA00046341"/>
    </source>
</evidence>
<evidence type="ECO:0000256" key="5">
    <source>
        <dbReference type="ARBA" id="ARBA00022771"/>
    </source>
</evidence>
<keyword evidence="4 10" id="KW-0479">Metal-binding</keyword>
<feature type="domain" description="UBR-type" evidence="12">
    <location>
        <begin position="1222"/>
        <end position="1293"/>
    </location>
</feature>
<evidence type="ECO:0000256" key="6">
    <source>
        <dbReference type="ARBA" id="ARBA00022786"/>
    </source>
</evidence>
<feature type="region of interest" description="Disordered" evidence="11">
    <location>
        <begin position="704"/>
        <end position="738"/>
    </location>
</feature>
<dbReference type="InterPro" id="IPR014719">
    <property type="entry name" value="Ribosomal_bL12_C/ClpS-like"/>
</dbReference>
<dbReference type="InterPro" id="IPR003769">
    <property type="entry name" value="ClpS_core"/>
</dbReference>
<dbReference type="UniPathway" id="UPA00143"/>
<evidence type="ECO:0000313" key="14">
    <source>
        <dbReference type="Proteomes" id="UP000316079"/>
    </source>
</evidence>
<evidence type="ECO:0000256" key="7">
    <source>
        <dbReference type="ARBA" id="ARBA00022833"/>
    </source>
</evidence>
<evidence type="ECO:0000256" key="10">
    <source>
        <dbReference type="RuleBase" id="RU366018"/>
    </source>
</evidence>
<dbReference type="SUPFAM" id="SSF54736">
    <property type="entry name" value="ClpS-like"/>
    <property type="match status" value="1"/>
</dbReference>
<dbReference type="STRING" id="623744.A0A553MX88"/>
<feature type="compositionally biased region" description="Low complexity" evidence="11">
    <location>
        <begin position="637"/>
        <end position="652"/>
    </location>
</feature>
<feature type="compositionally biased region" description="Low complexity" evidence="11">
    <location>
        <begin position="101"/>
        <end position="126"/>
    </location>
</feature>
<reference evidence="13 14" key="1">
    <citation type="journal article" date="2019" name="Sci. Data">
        <title>Hybrid genome assembly and annotation of Danionella translucida.</title>
        <authorList>
            <person name="Kadobianskyi M."/>
            <person name="Schulze L."/>
            <person name="Schuelke M."/>
            <person name="Judkewitz B."/>
        </authorList>
    </citation>
    <scope>NUCLEOTIDE SEQUENCE [LARGE SCALE GENOMIC DNA]</scope>
    <source>
        <strain evidence="13 14">Bolton</strain>
    </source>
</reference>
<keyword evidence="5 10" id="KW-0863">Zinc-finger</keyword>
<dbReference type="GO" id="GO:0071596">
    <property type="term" value="P:ubiquitin-dependent protein catabolic process via the N-end rule pathway"/>
    <property type="evidence" value="ECO:0007669"/>
    <property type="project" value="UniProtKB-UniRule"/>
</dbReference>
<feature type="compositionally biased region" description="Low complexity" evidence="11">
    <location>
        <begin position="236"/>
        <end position="252"/>
    </location>
</feature>
<dbReference type="GO" id="GO:0005737">
    <property type="term" value="C:cytoplasm"/>
    <property type="evidence" value="ECO:0007669"/>
    <property type="project" value="TreeGrafter"/>
</dbReference>
<feature type="compositionally biased region" description="Low complexity" evidence="11">
    <location>
        <begin position="149"/>
        <end position="160"/>
    </location>
</feature>
<feature type="compositionally biased region" description="Low complexity" evidence="11">
    <location>
        <begin position="619"/>
        <end position="628"/>
    </location>
</feature>
<feature type="compositionally biased region" description="Basic and acidic residues" evidence="11">
    <location>
        <begin position="1138"/>
        <end position="1152"/>
    </location>
</feature>
<dbReference type="Pfam" id="PF18995">
    <property type="entry name" value="PRT6_C"/>
    <property type="match status" value="1"/>
</dbReference>
<feature type="compositionally biased region" description="Polar residues" evidence="11">
    <location>
        <begin position="393"/>
        <end position="407"/>
    </location>
</feature>
<dbReference type="InterPro" id="IPR044046">
    <property type="entry name" value="E3_ligase_UBR-like_C"/>
</dbReference>
<proteinExistence type="inferred from homology"/>
<dbReference type="GO" id="GO:0061630">
    <property type="term" value="F:ubiquitin protein ligase activity"/>
    <property type="evidence" value="ECO:0007669"/>
    <property type="project" value="UniProtKB-UniRule"/>
</dbReference>
<feature type="compositionally biased region" description="Polar residues" evidence="11">
    <location>
        <begin position="226"/>
        <end position="235"/>
    </location>
</feature>
<dbReference type="Gene3D" id="2.10.110.30">
    <property type="match status" value="1"/>
</dbReference>
<dbReference type="PANTHER" id="PTHR21497:SF27">
    <property type="entry name" value="E3 UBIQUITIN-PROTEIN LIGASE UBR1"/>
    <property type="match status" value="1"/>
</dbReference>
<feature type="compositionally biased region" description="Polar residues" evidence="11">
    <location>
        <begin position="47"/>
        <end position="79"/>
    </location>
</feature>
<feature type="non-terminal residue" evidence="13">
    <location>
        <position position="1"/>
    </location>
</feature>
<keyword evidence="7 10" id="KW-0862">Zinc</keyword>
<evidence type="ECO:0000256" key="3">
    <source>
        <dbReference type="ARBA" id="ARBA00022679"/>
    </source>
</evidence>
<accession>A0A553MX88</accession>
<feature type="zinc finger region" description="UBR-type" evidence="9">
    <location>
        <begin position="1222"/>
        <end position="1293"/>
    </location>
</feature>
<dbReference type="SMART" id="SM00396">
    <property type="entry name" value="ZnF_UBR1"/>
    <property type="match status" value="1"/>
</dbReference>
<dbReference type="InterPro" id="IPR003126">
    <property type="entry name" value="Znf_UBR"/>
</dbReference>
<dbReference type="OrthoDB" id="26387at2759"/>
<evidence type="ECO:0000313" key="13">
    <source>
        <dbReference type="EMBL" id="TRY57802.1"/>
    </source>
</evidence>
<dbReference type="PANTHER" id="PTHR21497">
    <property type="entry name" value="UBIQUITIN LIGASE E3 ALPHA-RELATED"/>
    <property type="match status" value="1"/>
</dbReference>
<dbReference type="Pfam" id="PF02207">
    <property type="entry name" value="zf-UBR"/>
    <property type="match status" value="1"/>
</dbReference>
<feature type="compositionally biased region" description="Polar residues" evidence="11">
    <location>
        <begin position="171"/>
        <end position="200"/>
    </location>
</feature>
<sequence>GLHRLFTAHEVQTPVSEVTVLDVLPEVQSGSLIDRFLRNGMNANVLQSVQGGPQSSPKLPSALTSLTSSVQRGSSGEFSHSQDENRLSHFQVDQSSRGRIPSTGSTGPKTGSSTSTVQGSSVTSGSAQHQDLQSPIAQEFVSPFDRLPSSTSRGTSSQSTLVQSSRRHFPSTGSTAPEAGFSTSTMQGSSVYSGSAQLQDPQSPIAQEFVNPFKRPFSTIGGISSYSTVDQSSGRIPSTGSTGPKTGSSISTVQENSVTSGSAQHSDPQSPITQEFISPFDRLPSSTSRGTSSQSTLVQSSRRHFPSTGSTAPEAGFSTSTMQGSSVYSGSAQLQDPHSPIAQEFVNPFKRPFLTTGVDQSSRRHFPSTGSTGPKTGSSTSTIQGSSVTSGSAQLQDPQSPIAQESVSPLERLPSSTSRDISSHSAVVLSSSRHFPSTGSTTPEGGFYTSTIQGSGVYGGSAQLQDPQSPLAQEFVDPFERPFSTTGGISSYSTIDQSLMRHYPSTISTGSQDGSSSSTMQGTSVYSGSAQPQSPIAQESVSPFERLPSSTYRGISSHSAVALSSSSHFPSTSSSGPETESSLTIQGSSVASGSAQLQDSQSPIAQKFVYAIKQPTSITGGISSHSTGVQSSREHFPSTSSTGSDTGSPTSTIQESSVYSESAQLQDPQSPIAQEFVNPFERPFSTTGGISSFSTIDQSLRRHYPSTVSTGSQEGSSSSTMQGNSVYSGSAQPQGPQSPIAQVFVSPFERLPSSTTKVTSSLSTVVQSSRRHFPSTSSIGPETEPSSAMQGSSVFSGLAQLQDPQSPIAQEFVSKIQGCTFPPQAALAQRPDPLPQPFKKVVSIVDQPSFKILKVLLLKCSYPPLKVYPHPPLEVSKIQGCTFPPQAALAQRPDPLPQPFKKVVSIVDQPSFKILKVLLLKCSYPPLKVYPHPPLEESKVQGCTFPPQAALAQRPDPLPQPFKKVVVSIVDQPSFKTLKVLLLKWSYPPLKVYPHPPLEILPINNDSQGFKEANSPNRQPRVGSLSSLHIAILAPKPFKAIGFNPCLWHWIPYYLSSARKHILHWTNPTSRQFEHILLKKKERPVGSVKPPGVSSTFENEFMPTGRFGQSSTEKDSSFSPSYGTLPESTNPLNQKTTTSDHRHLQNSDKKWQEASNREHAILRYLGDQVPLNCSPEIELQQEKDDQRIELCLLHPLECFLFGEEPSSGLEKLLQQNSSSSTQQCGLVFKEGETIYSCRDCAIDPTCVLCIGCFQKSVHKSHHYKMHTSSGGGFCDCGDIEAWKTGPCCSQHDPFSSVSMETDECSMDPGLQERARMLFQLLLRYTSEMLVWEELSRLPEELKPKVEEDSFFCVLYNDEHHSHDHVVYALQRVIGCDQNQAQIITALIDKEGRRAVKRGSFESCQQAKDKFVRNSEDIVQKPLRVEVIHTAVLAHQSFALRLVGFRQLFCQVALEPENDGLCLISRLMLHDAKLYKGARKVIHELIFSSLMMDTEYKRQLAMKFTEHYKQIQEDFISDYHQRKISITAMSVQIFTVPTLARQLIEEGSVLKVIIDTVLALLLEHVDVNNRFHFQNHISDKFFRVQAIFNDLRYILISKPSGMEEVKRQFGHHVEVEPEIEAGFSLQFQCSHTLGMFEDWCSSDERVLLLAFKDCLSVLMSCTNQPFNREPKDVYMCKRILNVRLYRVSKEPVSIHLPISRLLAGLYVLLCQTGAIQHLSDFVDPAQLNFLELAEQPLRCVALAAQVCADLWCRNGLSFINQVYCYQSAKCRNKMFDKDIVMLQIAASKMDPNQFLIFLVLKFELYDYLNRNGSSERYVPGISNVTKEEVIMREVIHLLYIEPMPHSSLVYSFPENAEEVQKKRRIQEGSDYSLHPPVPPLFTPEFSSIVNILCCDVFFLITRRVIQKALEDRFNYWTEPMLQRVLHLIGQALLEEKRQLESSSSSEEVTFDFKAGREFKVSLLQFLNTLKSVPYLKALHDMITWNLQMFEVVKSLREKSGPVASFTMDHSKSEESLQDREKVERKRKADAAKAHRQKIMAQMTSLQKNFIESNKMIYENIPESSSQSNPTASLQRVAVGPRKGASSSVWERLTCILCQEEEEVQPQGPAIVFTACVQRSTVLTQIRGKPLIVGADHYPLFMPSDLAVGTHTGSCGHVMHAACWQKYFEAVQNTTRNRLHMELIIDLENGEYLCPLCKSLCNTVIPLIPFGSCSLNNDSAEVVGQHLTLENWIHVICSRIRGLRRTWEGDNNREAAEPFDEGQAEFRSILSFGVQESLSFSGSITEMLGVFASTVHRVGLQTPPNELCPYVPVMTWNTCAYTIQAIENMLQEEDKAIFGSLNDRQLSGSRALVECSAAERMKSKQSEIQKYFAEMLSVLVPVHSADNTPSILDLDFFHLLVGLTLSIPALYQEEFLDLQPSAVSTAFNHLHLLHLITMGHMVQIVLASQDCSVAGVIEEGDEALAAAEFFSIVSLYTDGLWPGTSTCSVESVKRAIVPFLRCAALFFHLLTGVAPPEELSTPAESPDSQLPLLCSYLSLPSNLFQLFQEHRDLTNSLLKRHPRKRNQLIDLPKDYSELLNQASQFRCPNSSDDKRKHPTLCLLCGEMLCSQSSCCQTKINGEVVGACTAHAALCGAGLGLFLRVRVCQVILVSSKTRGSSYPSPYLDEYGETDPQLRRGNPLHLCEERYQKLALMWKQHGVLEKIAHSLERQNVNFPFDWQML</sequence>
<dbReference type="Pfam" id="PF02617">
    <property type="entry name" value="ClpS"/>
    <property type="match status" value="1"/>
</dbReference>
<feature type="region of interest" description="Disordered" evidence="11">
    <location>
        <begin position="353"/>
        <end position="448"/>
    </location>
</feature>
<feature type="region of interest" description="Disordered" evidence="11">
    <location>
        <begin position="226"/>
        <end position="335"/>
    </location>
</feature>
<feature type="compositionally biased region" description="Polar residues" evidence="11">
    <location>
        <begin position="653"/>
        <end position="668"/>
    </location>
</feature>
<feature type="region of interest" description="Disordered" evidence="11">
    <location>
        <begin position="760"/>
        <end position="790"/>
    </location>
</feature>
<feature type="compositionally biased region" description="Polar residues" evidence="11">
    <location>
        <begin position="433"/>
        <end position="448"/>
    </location>
</feature>
<comment type="similarity">
    <text evidence="8 10">Belongs to the E3 ubiquitin-protein ligase UBR1-like family.</text>
</comment>
<dbReference type="Gene3D" id="3.30.1390.10">
    <property type="match status" value="1"/>
</dbReference>
<feature type="compositionally biased region" description="Low complexity" evidence="11">
    <location>
        <begin position="706"/>
        <end position="723"/>
    </location>
</feature>
<feature type="region of interest" description="Disordered" evidence="11">
    <location>
        <begin position="144"/>
        <end position="200"/>
    </location>
</feature>
<keyword evidence="3 10" id="KW-0808">Transferase</keyword>
<dbReference type="GO" id="GO:0016567">
    <property type="term" value="P:protein ubiquitination"/>
    <property type="evidence" value="ECO:0007669"/>
    <property type="project" value="UniProtKB-UniRule"/>
</dbReference>
<dbReference type="CDD" id="cd19678">
    <property type="entry name" value="UBR-box_UBR1"/>
    <property type="match status" value="1"/>
</dbReference>
<dbReference type="EC" id="2.3.2.27" evidence="10"/>
<protein>
    <recommendedName>
        <fullName evidence="10">E3 ubiquitin-protein ligase</fullName>
        <ecNumber evidence="10">2.3.2.27</ecNumber>
    </recommendedName>
</protein>
<comment type="pathway">
    <text evidence="2 10">Protein modification; protein ubiquitination.</text>
</comment>
<dbReference type="PROSITE" id="PS00028">
    <property type="entry name" value="ZINC_FINGER_C2H2_1"/>
    <property type="match status" value="1"/>
</dbReference>
<feature type="region of interest" description="Disordered" evidence="11">
    <location>
        <begin position="504"/>
        <end position="543"/>
    </location>
</feature>
<evidence type="ECO:0000256" key="11">
    <source>
        <dbReference type="SAM" id="MobiDB-lite"/>
    </source>
</evidence>
<evidence type="ECO:0000256" key="4">
    <source>
        <dbReference type="ARBA" id="ARBA00022723"/>
    </source>
</evidence>
<feature type="region of interest" description="Disordered" evidence="11">
    <location>
        <begin position="47"/>
        <end position="132"/>
    </location>
</feature>
<dbReference type="GO" id="GO:0000151">
    <property type="term" value="C:ubiquitin ligase complex"/>
    <property type="evidence" value="ECO:0007669"/>
    <property type="project" value="TreeGrafter"/>
</dbReference>
<feature type="compositionally biased region" description="Polar residues" evidence="11">
    <location>
        <begin position="525"/>
        <end position="541"/>
    </location>
</feature>
<feature type="compositionally biased region" description="Polar residues" evidence="11">
    <location>
        <begin position="724"/>
        <end position="738"/>
    </location>
</feature>
<comment type="caution">
    <text evidence="13">The sequence shown here is derived from an EMBL/GenBank/DDBJ whole genome shotgun (WGS) entry which is preliminary data.</text>
</comment>
<evidence type="ECO:0000256" key="1">
    <source>
        <dbReference type="ARBA" id="ARBA00000900"/>
    </source>
</evidence>
<keyword evidence="6 10" id="KW-0833">Ubl conjugation pathway</keyword>
<comment type="function">
    <text evidence="10">Ubiquitin ligase protein which is a component of the N-end rule pathway. Recognizes and binds to proteins bearing specific N-terminal residues that are destabilizing according to the N-end rule, leading to their ubiquitination and subsequent degradation.</text>
</comment>
<feature type="compositionally biased region" description="Low complexity" evidence="11">
    <location>
        <begin position="285"/>
        <end position="296"/>
    </location>
</feature>
<organism evidence="13 14">
    <name type="scientific">Danionella cerebrum</name>
    <dbReference type="NCBI Taxonomy" id="2873325"/>
    <lineage>
        <taxon>Eukaryota</taxon>
        <taxon>Metazoa</taxon>
        <taxon>Chordata</taxon>
        <taxon>Craniata</taxon>
        <taxon>Vertebrata</taxon>
        <taxon>Euteleostomi</taxon>
        <taxon>Actinopterygii</taxon>
        <taxon>Neopterygii</taxon>
        <taxon>Teleostei</taxon>
        <taxon>Ostariophysi</taxon>
        <taxon>Cypriniformes</taxon>
        <taxon>Danionidae</taxon>
        <taxon>Danioninae</taxon>
        <taxon>Danionella</taxon>
    </lineage>
</organism>
<name>A0A553MX88_9TELE</name>